<accession>A0AAN6LWR5</accession>
<protein>
    <submittedName>
        <fullName evidence="1">Uncharacterized protein</fullName>
    </submittedName>
</protein>
<dbReference type="EMBL" id="WVTA01000007">
    <property type="protein sequence ID" value="KAK3208862.1"/>
    <property type="molecule type" value="Genomic_DNA"/>
</dbReference>
<gene>
    <name evidence="1" type="ORF">GRF29_77g2202740</name>
</gene>
<comment type="caution">
    <text evidence="1">The sequence shown here is derived from an EMBL/GenBank/DDBJ whole genome shotgun (WGS) entry which is preliminary data.</text>
</comment>
<proteinExistence type="predicted"/>
<dbReference type="Gene3D" id="3.40.50.300">
    <property type="entry name" value="P-loop containing nucleotide triphosphate hydrolases"/>
    <property type="match status" value="1"/>
</dbReference>
<sequence>MESMARHAKKSTNQPTATIIVVGSSRAGKTTFIHECIKDKAQENFLDTHRGVSHKSITTDTIKFKGNTGLDQKIIFREEPSLLENPKNSCNILKDFVKFLHENDSIAGVVFVLNHSAVSTDQGKSSFKLHLKLTKSWMGNKCPESTILSKNRRLSQPWINVDSAWREMLGSESIIRDGDPNEVVQIFIPPSRAVPIFKRQMSCRKLSKTDVGKFYEDQLDKWIKEAKKNNKRDPSDVRKQELEHLEGLKREFEKLCSRFQGS</sequence>
<dbReference type="SUPFAM" id="SSF52540">
    <property type="entry name" value="P-loop containing nucleoside triphosphate hydrolases"/>
    <property type="match status" value="1"/>
</dbReference>
<keyword evidence="2" id="KW-1185">Reference proteome</keyword>
<reference evidence="1 2" key="1">
    <citation type="submission" date="2021-02" db="EMBL/GenBank/DDBJ databases">
        <title>Genome assembly of Pseudopithomyces chartarum.</title>
        <authorList>
            <person name="Jauregui R."/>
            <person name="Singh J."/>
            <person name="Voisey C."/>
        </authorList>
    </citation>
    <scope>NUCLEOTIDE SEQUENCE [LARGE SCALE GENOMIC DNA]</scope>
    <source>
        <strain evidence="1 2">AGR01</strain>
    </source>
</reference>
<dbReference type="InterPro" id="IPR027417">
    <property type="entry name" value="P-loop_NTPase"/>
</dbReference>
<dbReference type="Proteomes" id="UP001280581">
    <property type="component" value="Unassembled WGS sequence"/>
</dbReference>
<dbReference type="AlphaFoldDB" id="A0AAN6LWR5"/>
<organism evidence="1 2">
    <name type="scientific">Pseudopithomyces chartarum</name>
    <dbReference type="NCBI Taxonomy" id="1892770"/>
    <lineage>
        <taxon>Eukaryota</taxon>
        <taxon>Fungi</taxon>
        <taxon>Dikarya</taxon>
        <taxon>Ascomycota</taxon>
        <taxon>Pezizomycotina</taxon>
        <taxon>Dothideomycetes</taxon>
        <taxon>Pleosporomycetidae</taxon>
        <taxon>Pleosporales</taxon>
        <taxon>Massarineae</taxon>
        <taxon>Didymosphaeriaceae</taxon>
        <taxon>Pseudopithomyces</taxon>
    </lineage>
</organism>
<name>A0AAN6LWR5_9PLEO</name>
<evidence type="ECO:0000313" key="2">
    <source>
        <dbReference type="Proteomes" id="UP001280581"/>
    </source>
</evidence>
<evidence type="ECO:0000313" key="1">
    <source>
        <dbReference type="EMBL" id="KAK3208862.1"/>
    </source>
</evidence>